<evidence type="ECO:0000313" key="2">
    <source>
        <dbReference type="EMBL" id="KMP09593.1"/>
    </source>
</evidence>
<accession>A0A0J6YRL5</accession>
<dbReference type="PROSITE" id="PS51387">
    <property type="entry name" value="FAD_PCMH"/>
    <property type="match status" value="1"/>
</dbReference>
<dbReference type="EMBL" id="DS028099">
    <property type="protein sequence ID" value="KMP09593.1"/>
    <property type="molecule type" value="Genomic_DNA"/>
</dbReference>
<dbReference type="PANTHER" id="PTHR43762">
    <property type="entry name" value="L-GULONOLACTONE OXIDASE"/>
    <property type="match status" value="1"/>
</dbReference>
<gene>
    <name evidence="2" type="ORF">CIRG_09763</name>
</gene>
<dbReference type="SUPFAM" id="SSF56176">
    <property type="entry name" value="FAD-binding/transporter-associated domain-like"/>
    <property type="match status" value="1"/>
</dbReference>
<dbReference type="OrthoDB" id="610608at2759"/>
<dbReference type="GO" id="GO:0003885">
    <property type="term" value="F:D-arabinono-1,4-lactone oxidase activity"/>
    <property type="evidence" value="ECO:0007669"/>
    <property type="project" value="TreeGrafter"/>
</dbReference>
<dbReference type="GO" id="GO:0005739">
    <property type="term" value="C:mitochondrion"/>
    <property type="evidence" value="ECO:0007669"/>
    <property type="project" value="TreeGrafter"/>
</dbReference>
<name>A0A0J6YRL5_COCIT</name>
<dbReference type="Proteomes" id="UP000054565">
    <property type="component" value="Unassembled WGS sequence"/>
</dbReference>
<dbReference type="InterPro" id="IPR016167">
    <property type="entry name" value="FAD-bd_PCMH_sub1"/>
</dbReference>
<reference evidence="3" key="1">
    <citation type="journal article" date="2010" name="Genome Res.">
        <title>Population genomic sequencing of Coccidioides fungi reveals recent hybridization and transposon control.</title>
        <authorList>
            <person name="Neafsey D.E."/>
            <person name="Barker B.M."/>
            <person name="Sharpton T.J."/>
            <person name="Stajich J.E."/>
            <person name="Park D.J."/>
            <person name="Whiston E."/>
            <person name="Hung C.-Y."/>
            <person name="McMahan C."/>
            <person name="White J."/>
            <person name="Sykes S."/>
            <person name="Heiman D."/>
            <person name="Young S."/>
            <person name="Zeng Q."/>
            <person name="Abouelleil A."/>
            <person name="Aftuck L."/>
            <person name="Bessette D."/>
            <person name="Brown A."/>
            <person name="FitzGerald M."/>
            <person name="Lui A."/>
            <person name="Macdonald J.P."/>
            <person name="Priest M."/>
            <person name="Orbach M.J."/>
            <person name="Galgiani J.N."/>
            <person name="Kirkland T.N."/>
            <person name="Cole G.T."/>
            <person name="Birren B.W."/>
            <person name="Henn M.R."/>
            <person name="Taylor J.W."/>
            <person name="Rounsley S.D."/>
        </authorList>
    </citation>
    <scope>NUCLEOTIDE SEQUENCE [LARGE SCALE GENOMIC DNA]</scope>
    <source>
        <strain evidence="3">RMSCC 2394</strain>
    </source>
</reference>
<dbReference type="Gene3D" id="3.30.43.10">
    <property type="entry name" value="Uridine Diphospho-n-acetylenolpyruvylglucosamine Reductase, domain 2"/>
    <property type="match status" value="1"/>
</dbReference>
<evidence type="ECO:0000259" key="1">
    <source>
        <dbReference type="PROSITE" id="PS51387"/>
    </source>
</evidence>
<dbReference type="GO" id="GO:0071949">
    <property type="term" value="F:FAD binding"/>
    <property type="evidence" value="ECO:0007669"/>
    <property type="project" value="InterPro"/>
</dbReference>
<proteinExistence type="predicted"/>
<dbReference type="STRING" id="404692.A0A0J6YRL5"/>
<organism evidence="2 3">
    <name type="scientific">Coccidioides immitis RMSCC 2394</name>
    <dbReference type="NCBI Taxonomy" id="404692"/>
    <lineage>
        <taxon>Eukaryota</taxon>
        <taxon>Fungi</taxon>
        <taxon>Dikarya</taxon>
        <taxon>Ascomycota</taxon>
        <taxon>Pezizomycotina</taxon>
        <taxon>Eurotiomycetes</taxon>
        <taxon>Eurotiomycetidae</taxon>
        <taxon>Onygenales</taxon>
        <taxon>Onygenaceae</taxon>
        <taxon>Coccidioides</taxon>
    </lineage>
</organism>
<dbReference type="AlphaFoldDB" id="A0A0J6YRL5"/>
<dbReference type="Gene3D" id="3.30.465.10">
    <property type="match status" value="1"/>
</dbReference>
<protein>
    <recommendedName>
        <fullName evidence="1">FAD-binding PCMH-type domain-containing protein</fullName>
    </recommendedName>
</protein>
<dbReference type="PANTHER" id="PTHR43762:SF1">
    <property type="entry name" value="D-ARABINONO-1,4-LACTONE OXIDASE"/>
    <property type="match status" value="1"/>
</dbReference>
<feature type="domain" description="FAD-binding PCMH-type" evidence="1">
    <location>
        <begin position="119"/>
        <end position="326"/>
    </location>
</feature>
<dbReference type="InterPro" id="IPR016169">
    <property type="entry name" value="FAD-bd_PCMH_sub2"/>
</dbReference>
<dbReference type="InterPro" id="IPR010031">
    <property type="entry name" value="FAD_lactone_oxidase-like"/>
</dbReference>
<sequence length="660" mass="75624">MAPSLILEDGCINKRKVMQDEGACREALRRCKATDKQLFDRTLNGYPPRQKLLLEKFVTGETKESLTDRFDVVAKQADQEKVSIGDLIPIDLDIYNDKEKKDPIESYKYATFYNWGQNILNGPLYTCIPKTVFGVQSIVTLAKSIRCGVRVAGYRHSWSSIFGRDKSEDRPFILISLLALERAILGAQANEEALGKWSNIKIELNKIEALDQRPSSISSDQTLVRIGCSATNEDLRRWCLDKKLLTLPLNVIMVAITLGGSNAPICHGAGIKQKTLSDLVYAVEYVDVNGKLQKITQDQKEFLSVASGCFGLLGVVTHLTLVLDKMTYAAMKPLKVPVLEAIPPPEDMVKDLPKELKDKYDKYRPDQIKKFVQDFEKRAMNEYYAEWFWFPLHDQVWINTWSLTTDSASVKDYPDTDEILKQVNETFALEFLQESYRKDRFMSPESATKFISQLAMDALPADCTIETWLPNALHFRRGIHNVRVRDVELEIPLPSSKTNSNSPDFGIVRKAWWQAILLTYENIATCPMRMPLEVRIMGGSDVLMAPQYGNKLGTCAMEILTPRFMEAEWHDFAQAMIDKWMTLRQWNGQDLNIRPHFAKEWDAFRVDGQPWPEYLKKKSCSKEIAEFTSIIKKIGNEQGWTVEELRKMFSNRLLDTLFFE</sequence>
<dbReference type="InterPro" id="IPR016166">
    <property type="entry name" value="FAD-bd_PCMH"/>
</dbReference>
<dbReference type="InterPro" id="IPR036318">
    <property type="entry name" value="FAD-bd_PCMH-like_sf"/>
</dbReference>
<evidence type="ECO:0000313" key="3">
    <source>
        <dbReference type="Proteomes" id="UP000054565"/>
    </source>
</evidence>